<evidence type="ECO:0000313" key="2">
    <source>
        <dbReference type="EMBL" id="MFC5643134.1"/>
    </source>
</evidence>
<evidence type="ECO:0008006" key="4">
    <source>
        <dbReference type="Google" id="ProtNLM"/>
    </source>
</evidence>
<accession>A0ABW0VEF5</accession>
<protein>
    <recommendedName>
        <fullName evidence="4">ATP/GTP-binding protein</fullName>
    </recommendedName>
</protein>
<comment type="caution">
    <text evidence="2">The sequence shown here is derived from an EMBL/GenBank/DDBJ whole genome shotgun (WGS) entry which is preliminary data.</text>
</comment>
<sequence>MVVPTRRRRSAADSLADLTPALPPTPASTGTAGTAGTVALRSEGTTPARREDGDAEADGPGVAALGLAATLAIALAALRGTATALTDWRQRRQERAEELAPLREARLKHRLAGEEAAAKHSLAMQGIGDKAAQKRGKSIPSSQDFGRKSLGGGRGSLMGGGGKGSGPGSKGAGGTGPGRSGKGGPGSGLTPSSKKTSPKASTGLGSVGAKGKGGSNSPGSGKNGSSGKNGGSGSGIKSPSGGKSPSSKKSSPALERARGRQERAATRQGAKIQRRADRQATRAENRAKDRDAARDRKTRGADARQDTKDRVRNARADAKQARKEQVRQDRFEAKQKARKARAKSRRKKKETAAAADADRTTLWQATKKEARRRLKKRRKNLAPPVLTTVKRKKSKKKGGKSGGTAPAGPKVDLTKKPKPGAAPKVDLTKKPKPAGGSATGTGPKVDLTKKPKPGGTKGSGPGRKKKVRVKSKSKKRRGSASGTGPADRRKASRKERARRASERARTKAEDTADSAGSGWEFYTPPPRGERRSAYDSMRDTDPQQQEVWKAEQVFPPGYQASSREPLTTGARGLPAGTGSPTTTTKEAPVGNSPALKTGAVTTAMDDGINPEHATEVTLDDVTEFLDEVVSEAFEAHDECLQLSAKAKELMYALDEVAARLAAKHNIIGTITAWAMRKLAESMEVLSRKAEEMSIKSLHAAETCETAKTELDDAYRPLTQATADAGLRTPSARVHNEN</sequence>
<organism evidence="2 3">
    <name type="scientific">Kitasatospora cinereorecta</name>
    <dbReference type="NCBI Taxonomy" id="285560"/>
    <lineage>
        <taxon>Bacteria</taxon>
        <taxon>Bacillati</taxon>
        <taxon>Actinomycetota</taxon>
        <taxon>Actinomycetes</taxon>
        <taxon>Kitasatosporales</taxon>
        <taxon>Streptomycetaceae</taxon>
        <taxon>Kitasatospora</taxon>
    </lineage>
</organism>
<name>A0ABW0VEF5_9ACTN</name>
<gene>
    <name evidence="2" type="ORF">ACFPZF_17430</name>
</gene>
<feature type="compositionally biased region" description="Gly residues" evidence="1">
    <location>
        <begin position="205"/>
        <end position="234"/>
    </location>
</feature>
<feature type="compositionally biased region" description="Gly residues" evidence="1">
    <location>
        <begin position="149"/>
        <end position="187"/>
    </location>
</feature>
<evidence type="ECO:0000313" key="3">
    <source>
        <dbReference type="Proteomes" id="UP001596066"/>
    </source>
</evidence>
<dbReference type="Proteomes" id="UP001596066">
    <property type="component" value="Unassembled WGS sequence"/>
</dbReference>
<feature type="compositionally biased region" description="Basic residues" evidence="1">
    <location>
        <begin position="389"/>
        <end position="399"/>
    </location>
</feature>
<feature type="compositionally biased region" description="Basic and acidic residues" evidence="1">
    <location>
        <begin position="527"/>
        <end position="541"/>
    </location>
</feature>
<dbReference type="EMBL" id="JBHSOC010000027">
    <property type="protein sequence ID" value="MFC5643134.1"/>
    <property type="molecule type" value="Genomic_DNA"/>
</dbReference>
<feature type="compositionally biased region" description="Low complexity" evidence="1">
    <location>
        <begin position="188"/>
        <end position="204"/>
    </location>
</feature>
<feature type="region of interest" description="Disordered" evidence="1">
    <location>
        <begin position="116"/>
        <end position="543"/>
    </location>
</feature>
<feature type="compositionally biased region" description="Basic and acidic residues" evidence="1">
    <location>
        <begin position="255"/>
        <end position="265"/>
    </location>
</feature>
<feature type="compositionally biased region" description="Basic residues" evidence="1">
    <location>
        <begin position="369"/>
        <end position="380"/>
    </location>
</feature>
<feature type="region of interest" description="Disordered" evidence="1">
    <location>
        <begin position="556"/>
        <end position="597"/>
    </location>
</feature>
<keyword evidence="3" id="KW-1185">Reference proteome</keyword>
<feature type="compositionally biased region" description="Basic and acidic residues" evidence="1">
    <location>
        <begin position="274"/>
        <end position="335"/>
    </location>
</feature>
<feature type="compositionally biased region" description="Low complexity" evidence="1">
    <location>
        <begin position="27"/>
        <end position="37"/>
    </location>
</feature>
<evidence type="ECO:0000256" key="1">
    <source>
        <dbReference type="SAM" id="MobiDB-lite"/>
    </source>
</evidence>
<proteinExistence type="predicted"/>
<feature type="compositionally biased region" description="Basic and acidic residues" evidence="1">
    <location>
        <begin position="498"/>
        <end position="510"/>
    </location>
</feature>
<dbReference type="RefSeq" id="WP_380198456.1">
    <property type="nucleotide sequence ID" value="NZ_JBHSOC010000027.1"/>
</dbReference>
<feature type="compositionally biased region" description="Basic residues" evidence="1">
    <location>
        <begin position="462"/>
        <end position="478"/>
    </location>
</feature>
<feature type="region of interest" description="Disordered" evidence="1">
    <location>
        <begin position="1"/>
        <end position="58"/>
    </location>
</feature>
<feature type="compositionally biased region" description="Low complexity" evidence="1">
    <location>
        <begin position="235"/>
        <end position="251"/>
    </location>
</feature>
<reference evidence="3" key="1">
    <citation type="journal article" date="2019" name="Int. J. Syst. Evol. Microbiol.">
        <title>The Global Catalogue of Microorganisms (GCM) 10K type strain sequencing project: providing services to taxonomists for standard genome sequencing and annotation.</title>
        <authorList>
            <consortium name="The Broad Institute Genomics Platform"/>
            <consortium name="The Broad Institute Genome Sequencing Center for Infectious Disease"/>
            <person name="Wu L."/>
            <person name="Ma J."/>
        </authorList>
    </citation>
    <scope>NUCLEOTIDE SEQUENCE [LARGE SCALE GENOMIC DNA]</scope>
    <source>
        <strain evidence="3">CGMCC 4.1622</strain>
    </source>
</reference>
<feature type="compositionally biased region" description="Basic residues" evidence="1">
    <location>
        <begin position="336"/>
        <end position="349"/>
    </location>
</feature>